<protein>
    <recommendedName>
        <fullName evidence="3">Homing endonuclease LAGLIDADG domain-containing protein</fullName>
    </recommendedName>
</protein>
<proteinExistence type="predicted"/>
<dbReference type="Gene3D" id="3.10.28.10">
    <property type="entry name" value="Homing endonucleases"/>
    <property type="match status" value="1"/>
</dbReference>
<dbReference type="InterPro" id="IPR027434">
    <property type="entry name" value="Homing_endonucl"/>
</dbReference>
<dbReference type="GeneID" id="14477329"/>
<evidence type="ECO:0008006" key="3">
    <source>
        <dbReference type="Google" id="ProtNLM"/>
    </source>
</evidence>
<dbReference type="OrthoDB" id="363at128706"/>
<gene>
    <name evidence="1" type="primary">88</name>
    <name evidence="1" type="ORF">HVTV1_88</name>
</gene>
<reference evidence="1 2" key="1">
    <citation type="journal article" date="2013" name="J. Virol.">
        <title>Insights into head-tailed viruses infecting extremely halophilic archaea.</title>
        <authorList>
            <person name="Pietila M.K."/>
            <person name="Laurinmaki P."/>
            <person name="Russell D.A."/>
            <person name="Ko C.C."/>
            <person name="Jacobs-Sera D."/>
            <person name="Butcher S.J."/>
            <person name="Bamford D.H."/>
            <person name="Hendrix R.W."/>
        </authorList>
    </citation>
    <scope>NUCLEOTIDE SEQUENCE [LARGE SCALE GENOMIC DNA]</scope>
</reference>
<accession>L7TNM9</accession>
<name>L7TNM9_9CAUD</name>
<dbReference type="EMBL" id="KC117377">
    <property type="protein sequence ID" value="AGC34457.1"/>
    <property type="molecule type" value="Genomic_DNA"/>
</dbReference>
<organism evidence="1 2">
    <name type="scientific">Haloarcula vallismortis tailed virus 1</name>
    <dbReference type="NCBI Taxonomy" id="1262528"/>
    <lineage>
        <taxon>Viruses</taxon>
        <taxon>Duplodnaviria</taxon>
        <taxon>Heunggongvirae</taxon>
        <taxon>Uroviricota</taxon>
        <taxon>Caudoviricetes</taxon>
        <taxon>Thumleimavirales</taxon>
        <taxon>Druskaviridae</taxon>
        <taxon>Tredecimvirus</taxon>
        <taxon>Tredecimvirus thailandense</taxon>
        <taxon>Tredecimvirus HVTV1</taxon>
    </lineage>
</organism>
<dbReference type="RefSeq" id="YP_007378993.1">
    <property type="nucleotide sequence ID" value="NC_020158.1"/>
</dbReference>
<keyword evidence="2" id="KW-1185">Reference proteome</keyword>
<evidence type="ECO:0000313" key="1">
    <source>
        <dbReference type="EMBL" id="AGC34457.1"/>
    </source>
</evidence>
<dbReference type="Proteomes" id="UP000011137">
    <property type="component" value="Segment"/>
</dbReference>
<dbReference type="KEGG" id="vg:14477329"/>
<sequence length="156" mass="17759">MEDEDLHYLAGIIDADGSIRVGVQKVDRAKHGFYIAPEITVSGGSTRHDLFRELVNELDCSSHFDTLSNGKDEWDDTQVNGKSALVVIEKVEPYLREKRPIAQRILEEDWDGNTQSQGRTEEEYRSLVQCREDVGEMLGNAGRRHYDTEHLIKQLG</sequence>
<dbReference type="SUPFAM" id="SSF55608">
    <property type="entry name" value="Homing endonucleases"/>
    <property type="match status" value="1"/>
</dbReference>
<evidence type="ECO:0000313" key="2">
    <source>
        <dbReference type="Proteomes" id="UP000011137"/>
    </source>
</evidence>